<dbReference type="Proteomes" id="UP001174909">
    <property type="component" value="Unassembled WGS sequence"/>
</dbReference>
<name>A0AA35WSC7_GEOBA</name>
<keyword evidence="1" id="KW-0880">Kelch repeat</keyword>
<dbReference type="PANTHER" id="PTHR46093:SF18">
    <property type="entry name" value="FIBRONECTIN TYPE-III DOMAIN-CONTAINING PROTEIN"/>
    <property type="match status" value="1"/>
</dbReference>
<gene>
    <name evidence="4" type="ORF">GBAR_LOCUS14387</name>
</gene>
<dbReference type="PANTHER" id="PTHR46093">
    <property type="entry name" value="ACYL-COA-BINDING DOMAIN-CONTAINING PROTEIN 5"/>
    <property type="match status" value="1"/>
</dbReference>
<keyword evidence="2" id="KW-0677">Repeat</keyword>
<evidence type="ECO:0000313" key="4">
    <source>
        <dbReference type="EMBL" id="CAI8024835.1"/>
    </source>
</evidence>
<keyword evidence="5" id="KW-1185">Reference proteome</keyword>
<sequence length="345" mass="37758">MMLTRILCLAVIAAAASAENFTWRALEVDNSASSEPPARHSAAMGFWGNQFFVFEGIGNVHNGSRIFGMGSLSISSSGSVVWEVLTVPGGGPAHRYGMIYGVYDKYLLISHGRGESDDQLYDDTWAFDMESQRWLVVNLSLSLGVNETGGPLVPEGRTDPAGGVWDDLLWLSMGRNKDKRTLSDLWVLTLSTTEENGEVELVGEWEMLDEGVGYNQYDPFLPHARYKHAGVPLSNTTFVFFGGCASGGYVGGPCPLGDSWLYNREDDEWTKLEDCSSPVNDGVMITLSLNRSVLLFGDEEDGPGAYPQLLSARSFNTSDLSVLDGQNETWIVTRGIGGDLRRQEI</sequence>
<accession>A0AA35WSC7</accession>
<feature type="signal peptide" evidence="3">
    <location>
        <begin position="1"/>
        <end position="18"/>
    </location>
</feature>
<reference evidence="4" key="1">
    <citation type="submission" date="2023-03" db="EMBL/GenBank/DDBJ databases">
        <authorList>
            <person name="Steffen K."/>
            <person name="Cardenas P."/>
        </authorList>
    </citation>
    <scope>NUCLEOTIDE SEQUENCE</scope>
</reference>
<feature type="chain" id="PRO_5041257966" evidence="3">
    <location>
        <begin position="19"/>
        <end position="345"/>
    </location>
</feature>
<dbReference type="InterPro" id="IPR015915">
    <property type="entry name" value="Kelch-typ_b-propeller"/>
</dbReference>
<dbReference type="AlphaFoldDB" id="A0AA35WSC7"/>
<proteinExistence type="predicted"/>
<comment type="caution">
    <text evidence="4">The sequence shown here is derived from an EMBL/GenBank/DDBJ whole genome shotgun (WGS) entry which is preliminary data.</text>
</comment>
<dbReference type="SUPFAM" id="SSF117281">
    <property type="entry name" value="Kelch motif"/>
    <property type="match status" value="1"/>
</dbReference>
<keyword evidence="3" id="KW-0732">Signal</keyword>
<evidence type="ECO:0000256" key="1">
    <source>
        <dbReference type="ARBA" id="ARBA00022441"/>
    </source>
</evidence>
<organism evidence="4 5">
    <name type="scientific">Geodia barretti</name>
    <name type="common">Barrett's horny sponge</name>
    <dbReference type="NCBI Taxonomy" id="519541"/>
    <lineage>
        <taxon>Eukaryota</taxon>
        <taxon>Metazoa</taxon>
        <taxon>Porifera</taxon>
        <taxon>Demospongiae</taxon>
        <taxon>Heteroscleromorpha</taxon>
        <taxon>Tetractinellida</taxon>
        <taxon>Astrophorina</taxon>
        <taxon>Geodiidae</taxon>
        <taxon>Geodia</taxon>
    </lineage>
</organism>
<evidence type="ECO:0000313" key="5">
    <source>
        <dbReference type="Proteomes" id="UP001174909"/>
    </source>
</evidence>
<protein>
    <submittedName>
        <fullName evidence="4">Uncharacterized protein</fullName>
    </submittedName>
</protein>
<evidence type="ECO:0000256" key="3">
    <source>
        <dbReference type="SAM" id="SignalP"/>
    </source>
</evidence>
<evidence type="ECO:0000256" key="2">
    <source>
        <dbReference type="ARBA" id="ARBA00022737"/>
    </source>
</evidence>
<dbReference type="EMBL" id="CASHTH010002099">
    <property type="protein sequence ID" value="CAI8024835.1"/>
    <property type="molecule type" value="Genomic_DNA"/>
</dbReference>
<dbReference type="Gene3D" id="2.120.10.80">
    <property type="entry name" value="Kelch-type beta propeller"/>
    <property type="match status" value="2"/>
</dbReference>